<organism evidence="2 3">
    <name type="scientific">Penicillium canescens</name>
    <dbReference type="NCBI Taxonomy" id="5083"/>
    <lineage>
        <taxon>Eukaryota</taxon>
        <taxon>Fungi</taxon>
        <taxon>Dikarya</taxon>
        <taxon>Ascomycota</taxon>
        <taxon>Pezizomycotina</taxon>
        <taxon>Eurotiomycetes</taxon>
        <taxon>Eurotiomycetidae</taxon>
        <taxon>Eurotiales</taxon>
        <taxon>Aspergillaceae</taxon>
        <taxon>Penicillium</taxon>
    </lineage>
</organism>
<dbReference type="Proteomes" id="UP001219568">
    <property type="component" value="Unassembled WGS sequence"/>
</dbReference>
<evidence type="ECO:0000256" key="1">
    <source>
        <dbReference type="SAM" id="MobiDB-lite"/>
    </source>
</evidence>
<feature type="region of interest" description="Disordered" evidence="1">
    <location>
        <begin position="231"/>
        <end position="251"/>
    </location>
</feature>
<sequence>MNPYNLQPTSPLTWLASAPLGRPAYFAQSSQNISDNPPTESNGLWLHRNVPIGQGYTVWDRNGQFDAPTLRPGTPTPCVDITQFDFGFHKPEPPQTIESSQTPTKTDLSMANPSRGIDLINKWVHPALQADLIEKWKYDGLLPKGLPIVPGPAAEASVIPAPVDQTPVTPPRRPILTPYEPRFYPRYGQSLSDLNDDELEERRMCTQRRASQGALGGSPSTAVTTVTRITPPCHIRPHSPTGSMRDIPRTPSWRSIPCSEGESNGYLFPMNHSPTDNIVQGLPSPLLIS</sequence>
<name>A0AAD6IME4_PENCN</name>
<dbReference type="AlphaFoldDB" id="A0AAD6IME4"/>
<reference evidence="2" key="2">
    <citation type="submission" date="2023-01" db="EMBL/GenBank/DDBJ databases">
        <authorList>
            <person name="Petersen C."/>
        </authorList>
    </citation>
    <scope>NUCLEOTIDE SEQUENCE</scope>
    <source>
        <strain evidence="2">IBT 15450</strain>
    </source>
</reference>
<evidence type="ECO:0000313" key="2">
    <source>
        <dbReference type="EMBL" id="KAJ6057050.1"/>
    </source>
</evidence>
<gene>
    <name evidence="2" type="ORF">N7460_000324</name>
</gene>
<dbReference type="EMBL" id="JAQJZL010000001">
    <property type="protein sequence ID" value="KAJ6057050.1"/>
    <property type="molecule type" value="Genomic_DNA"/>
</dbReference>
<reference evidence="2" key="1">
    <citation type="journal article" date="2023" name="IMA Fungus">
        <title>Comparative genomic study of the Penicillium genus elucidates a diverse pangenome and 15 lateral gene transfer events.</title>
        <authorList>
            <person name="Petersen C."/>
            <person name="Sorensen T."/>
            <person name="Nielsen M.R."/>
            <person name="Sondergaard T.E."/>
            <person name="Sorensen J.L."/>
            <person name="Fitzpatrick D.A."/>
            <person name="Frisvad J.C."/>
            <person name="Nielsen K.L."/>
        </authorList>
    </citation>
    <scope>NUCLEOTIDE SEQUENCE</scope>
    <source>
        <strain evidence="2">IBT 15450</strain>
    </source>
</reference>
<protein>
    <submittedName>
        <fullName evidence="2">Uncharacterized protein</fullName>
    </submittedName>
</protein>
<keyword evidence="3" id="KW-1185">Reference proteome</keyword>
<comment type="caution">
    <text evidence="2">The sequence shown here is derived from an EMBL/GenBank/DDBJ whole genome shotgun (WGS) entry which is preliminary data.</text>
</comment>
<evidence type="ECO:0000313" key="3">
    <source>
        <dbReference type="Proteomes" id="UP001219568"/>
    </source>
</evidence>
<proteinExistence type="predicted"/>
<accession>A0AAD6IME4</accession>